<dbReference type="InterPro" id="IPR014710">
    <property type="entry name" value="RmlC-like_jellyroll"/>
</dbReference>
<name>L1N266_9BACT</name>
<dbReference type="InterPro" id="IPR036390">
    <property type="entry name" value="WH_DNA-bd_sf"/>
</dbReference>
<dbReference type="STRING" id="1127699.HMPREF9151_02214"/>
<evidence type="ECO:0000313" key="2">
    <source>
        <dbReference type="EMBL" id="EKX97296.1"/>
    </source>
</evidence>
<evidence type="ECO:0000259" key="1">
    <source>
        <dbReference type="PROSITE" id="PS50042"/>
    </source>
</evidence>
<dbReference type="SUPFAM" id="SSF51206">
    <property type="entry name" value="cAMP-binding domain-like"/>
    <property type="match status" value="1"/>
</dbReference>
<protein>
    <submittedName>
        <fullName evidence="2">Cyclic nucleotide-binding domain protein</fullName>
    </submittedName>
</protein>
<dbReference type="HOGENOM" id="CLU_075053_4_1_10"/>
<dbReference type="Proteomes" id="UP000010433">
    <property type="component" value="Unassembled WGS sequence"/>
</dbReference>
<dbReference type="EMBL" id="AMEP01000142">
    <property type="protein sequence ID" value="EKX97296.1"/>
    <property type="molecule type" value="Genomic_DNA"/>
</dbReference>
<accession>L1N266</accession>
<dbReference type="InterPro" id="IPR018490">
    <property type="entry name" value="cNMP-bd_dom_sf"/>
</dbReference>
<dbReference type="RefSeq" id="WP_009161075.1">
    <property type="nucleotide sequence ID" value="NZ_KB290960.1"/>
</dbReference>
<proteinExistence type="predicted"/>
<evidence type="ECO:0000313" key="3">
    <source>
        <dbReference type="Proteomes" id="UP000010433"/>
    </source>
</evidence>
<dbReference type="SUPFAM" id="SSF46785">
    <property type="entry name" value="Winged helix' DNA-binding domain"/>
    <property type="match status" value="1"/>
</dbReference>
<reference evidence="2 3" key="1">
    <citation type="submission" date="2012-05" db="EMBL/GenBank/DDBJ databases">
        <authorList>
            <person name="Weinstock G."/>
            <person name="Sodergren E."/>
            <person name="Lobos E.A."/>
            <person name="Fulton L."/>
            <person name="Fulton R."/>
            <person name="Courtney L."/>
            <person name="Fronick C."/>
            <person name="O'Laughlin M."/>
            <person name="Godfrey J."/>
            <person name="Wilson R.M."/>
            <person name="Miner T."/>
            <person name="Farmer C."/>
            <person name="Delehaunty K."/>
            <person name="Cordes M."/>
            <person name="Minx P."/>
            <person name="Tomlinson C."/>
            <person name="Chen J."/>
            <person name="Wollam A."/>
            <person name="Pepin K.H."/>
            <person name="Bhonagiri V."/>
            <person name="Zhang X."/>
            <person name="Suruliraj S."/>
            <person name="Warren W."/>
            <person name="Mitreva M."/>
            <person name="Mardis E.R."/>
            <person name="Wilson R.K."/>
        </authorList>
    </citation>
    <scope>NUCLEOTIDE SEQUENCE [LARGE SCALE GENOMIC DNA]</scope>
    <source>
        <strain evidence="2 3">F0055</strain>
    </source>
</reference>
<dbReference type="OrthoDB" id="9798601at2"/>
<sequence length="222" mass="25434">MGHLQLYEKLLELPLFQGMSRDDLDTVVGQTRFNFGKFRPGEVVAKAGTECHHILFLLTGSLTVESKADDYSYTFIEDIAAPHMLQPECLFGISPRYTRTYIARDDCSFITLSKTETLKLTDDFIIFKLNLLNIISTRAQKAAQCPWRPNVTDLRSLIYRFFSTHCLYPAGHKTVVIKMVKLAEELNDSRLDISRALNQMQSQGLLQLYRGRIIIPKLELLK</sequence>
<dbReference type="PROSITE" id="PS50042">
    <property type="entry name" value="CNMP_BINDING_3"/>
    <property type="match status" value="1"/>
</dbReference>
<dbReference type="AlphaFoldDB" id="L1N266"/>
<dbReference type="Gene3D" id="2.60.120.10">
    <property type="entry name" value="Jelly Rolls"/>
    <property type="match status" value="1"/>
</dbReference>
<dbReference type="InterPro" id="IPR000595">
    <property type="entry name" value="cNMP-bd_dom"/>
</dbReference>
<dbReference type="GO" id="GO:0006355">
    <property type="term" value="P:regulation of DNA-templated transcription"/>
    <property type="evidence" value="ECO:0007669"/>
    <property type="project" value="InterPro"/>
</dbReference>
<organism evidence="2 3">
    <name type="scientific">Hoylesella saccharolytica F0055</name>
    <dbReference type="NCBI Taxonomy" id="1127699"/>
    <lineage>
        <taxon>Bacteria</taxon>
        <taxon>Pseudomonadati</taxon>
        <taxon>Bacteroidota</taxon>
        <taxon>Bacteroidia</taxon>
        <taxon>Bacteroidales</taxon>
        <taxon>Prevotellaceae</taxon>
        <taxon>Hoylesella</taxon>
    </lineage>
</organism>
<gene>
    <name evidence="2" type="ORF">HMPREF9151_02214</name>
</gene>
<feature type="domain" description="Cyclic nucleotide-binding" evidence="1">
    <location>
        <begin position="15"/>
        <end position="120"/>
    </location>
</feature>
<dbReference type="GO" id="GO:0003677">
    <property type="term" value="F:DNA binding"/>
    <property type="evidence" value="ECO:0007669"/>
    <property type="project" value="UniProtKB-KW"/>
</dbReference>
<dbReference type="PATRIC" id="fig|1127699.3.peg.2025"/>
<dbReference type="CDD" id="cd00038">
    <property type="entry name" value="CAP_ED"/>
    <property type="match status" value="1"/>
</dbReference>
<comment type="caution">
    <text evidence="2">The sequence shown here is derived from an EMBL/GenBank/DDBJ whole genome shotgun (WGS) entry which is preliminary data.</text>
</comment>
<keyword evidence="3" id="KW-1185">Reference proteome</keyword>